<dbReference type="PANTHER" id="PTHR41247:SF1">
    <property type="entry name" value="HTH-TYPE TRANSCRIPTIONAL REPRESSOR YCNK"/>
    <property type="match status" value="1"/>
</dbReference>
<dbReference type="PANTHER" id="PTHR41247">
    <property type="entry name" value="HTH-TYPE TRANSCRIPTIONAL REPRESSOR YCNK"/>
    <property type="match status" value="1"/>
</dbReference>
<organism evidence="1 2">
    <name type="scientific">Tranquillimonas alkanivorans</name>
    <dbReference type="NCBI Taxonomy" id="441119"/>
    <lineage>
        <taxon>Bacteria</taxon>
        <taxon>Pseudomonadati</taxon>
        <taxon>Pseudomonadota</taxon>
        <taxon>Alphaproteobacteria</taxon>
        <taxon>Rhodobacterales</taxon>
        <taxon>Roseobacteraceae</taxon>
        <taxon>Tranquillimonas</taxon>
    </lineage>
</organism>
<dbReference type="OrthoDB" id="7354657at2"/>
<name>A0A1I5W543_9RHOB</name>
<accession>A0A1I5W543</accession>
<protein>
    <submittedName>
        <fullName evidence="1">Copper chaperone NosL</fullName>
    </submittedName>
</protein>
<dbReference type="Gene3D" id="3.30.70.2050">
    <property type="match status" value="1"/>
</dbReference>
<dbReference type="STRING" id="441119.SAMN04488047_14018"/>
<dbReference type="InterPro" id="IPR008719">
    <property type="entry name" value="N2O_reductase_NosL"/>
</dbReference>
<proteinExistence type="predicted"/>
<dbReference type="Gene3D" id="3.30.70.2060">
    <property type="match status" value="1"/>
</dbReference>
<evidence type="ECO:0000313" key="2">
    <source>
        <dbReference type="Proteomes" id="UP000199356"/>
    </source>
</evidence>
<dbReference type="RefSeq" id="WP_093425568.1">
    <property type="nucleotide sequence ID" value="NZ_FOXA01000040.1"/>
</dbReference>
<sequence length="188" mass="20171">MNRLFILALPLVLLAGCQEDDLAGLPPAVTMPADAVGHYCQMVLAEHPGPKAQVLLDGEETPLFFSQVRDAISYQRMPEQSHAITAIYVNDMAAAPSWEEPGADNWIAAGAAHFVVGSTRVGGMGAAELVPFSDADTAAAFAAEHGGRVERLDGIADHEVLSPEETPQAHDGHDFMKRLERVSQERES</sequence>
<dbReference type="Proteomes" id="UP000199356">
    <property type="component" value="Unassembled WGS sequence"/>
</dbReference>
<dbReference type="PROSITE" id="PS51257">
    <property type="entry name" value="PROKAR_LIPOPROTEIN"/>
    <property type="match status" value="1"/>
</dbReference>
<reference evidence="1 2" key="1">
    <citation type="submission" date="2016-10" db="EMBL/GenBank/DDBJ databases">
        <authorList>
            <person name="de Groot N.N."/>
        </authorList>
    </citation>
    <scope>NUCLEOTIDE SEQUENCE [LARGE SCALE GENOMIC DNA]</scope>
    <source>
        <strain evidence="1 2">DSM 19547</strain>
    </source>
</reference>
<evidence type="ECO:0000313" key="1">
    <source>
        <dbReference type="EMBL" id="SFQ14862.1"/>
    </source>
</evidence>
<dbReference type="Pfam" id="PF05573">
    <property type="entry name" value="NosL"/>
    <property type="match status" value="1"/>
</dbReference>
<dbReference type="EMBL" id="FOXA01000040">
    <property type="protein sequence ID" value="SFQ14862.1"/>
    <property type="molecule type" value="Genomic_DNA"/>
</dbReference>
<dbReference type="AlphaFoldDB" id="A0A1I5W543"/>
<dbReference type="SUPFAM" id="SSF160387">
    <property type="entry name" value="NosL/MerB-like"/>
    <property type="match status" value="1"/>
</dbReference>
<gene>
    <name evidence="1" type="ORF">SAMN04488047_14018</name>
</gene>
<keyword evidence="2" id="KW-1185">Reference proteome</keyword>